<evidence type="ECO:0000313" key="1">
    <source>
        <dbReference type="EMBL" id="GAQ23928.1"/>
    </source>
</evidence>
<dbReference type="AlphaFoldDB" id="A0A100HNE7"/>
<accession>A0A100HNE7</accession>
<proteinExistence type="predicted"/>
<gene>
    <name evidence="1" type="ORF">DEIGR_400061</name>
</gene>
<dbReference type="Pfam" id="PF20137">
    <property type="entry name" value="BubE"/>
    <property type="match status" value="1"/>
</dbReference>
<dbReference type="InterPro" id="IPR045384">
    <property type="entry name" value="DUF6527"/>
</dbReference>
<dbReference type="EMBL" id="BCMS01000006">
    <property type="protein sequence ID" value="GAQ23928.1"/>
    <property type="molecule type" value="Genomic_DNA"/>
</dbReference>
<dbReference type="RefSeq" id="WP_058980100.1">
    <property type="nucleotide sequence ID" value="NZ_BCMS01000006.1"/>
</dbReference>
<reference evidence="2" key="1">
    <citation type="submission" date="2015-11" db="EMBL/GenBank/DDBJ databases">
        <title>Draft Genome Sequence of the Radioresistant Bacterium Deinococcus grandis, Isolated from Freshwater Fish in Japan.</title>
        <authorList>
            <person name="Satoh K."/>
            <person name="Onodera T."/>
            <person name="Omoso K."/>
            <person name="Takeda-Yano K."/>
            <person name="Katayama T."/>
            <person name="Oono Y."/>
            <person name="Narumi I."/>
        </authorList>
    </citation>
    <scope>NUCLEOTIDE SEQUENCE [LARGE SCALE GENOMIC DNA]</scope>
    <source>
        <strain evidence="2">ATCC 43672</strain>
    </source>
</reference>
<dbReference type="OrthoDB" id="8101392at2"/>
<protein>
    <submittedName>
        <fullName evidence="1">Uncharacterized protein</fullName>
    </submittedName>
</protein>
<comment type="caution">
    <text evidence="1">The sequence shown here is derived from an EMBL/GenBank/DDBJ whole genome shotgun (WGS) entry which is preliminary data.</text>
</comment>
<evidence type="ECO:0000313" key="2">
    <source>
        <dbReference type="Proteomes" id="UP000056209"/>
    </source>
</evidence>
<sequence length="83" mass="8727">MTVRMTPGAPFLDGAAPGTIQADASWHHYVCPCGCAQVYSAAHAVAGGSVETGDLTLTPSLWHNGEGQCGWHGWLQNGEFRSV</sequence>
<name>A0A100HNE7_9DEIO</name>
<dbReference type="Proteomes" id="UP000056209">
    <property type="component" value="Unassembled WGS sequence"/>
</dbReference>
<keyword evidence="2" id="KW-1185">Reference proteome</keyword>
<organism evidence="1 2">
    <name type="scientific">Deinococcus grandis</name>
    <dbReference type="NCBI Taxonomy" id="57498"/>
    <lineage>
        <taxon>Bacteria</taxon>
        <taxon>Thermotogati</taxon>
        <taxon>Deinococcota</taxon>
        <taxon>Deinococci</taxon>
        <taxon>Deinococcales</taxon>
        <taxon>Deinococcaceae</taxon>
        <taxon>Deinococcus</taxon>
    </lineage>
</organism>